<evidence type="ECO:0000259" key="4">
    <source>
        <dbReference type="PROSITE" id="PS50002"/>
    </source>
</evidence>
<dbReference type="SMART" id="SM00312">
    <property type="entry name" value="PX"/>
    <property type="match status" value="1"/>
</dbReference>
<evidence type="ECO:0000313" key="6">
    <source>
        <dbReference type="Ensembl" id="ENSATEP00000035758.1"/>
    </source>
</evidence>
<dbReference type="SMART" id="SM00326">
    <property type="entry name" value="SH3"/>
    <property type="match status" value="2"/>
</dbReference>
<feature type="compositionally biased region" description="Low complexity" evidence="3">
    <location>
        <begin position="411"/>
        <end position="424"/>
    </location>
</feature>
<dbReference type="GeneTree" id="ENSGT00940000158812"/>
<dbReference type="PROSITE" id="PS50195">
    <property type="entry name" value="PX"/>
    <property type="match status" value="1"/>
</dbReference>
<protein>
    <recommendedName>
        <fullName evidence="8">NADPH oxidase organizer 1a</fullName>
    </recommendedName>
</protein>
<feature type="compositionally biased region" description="Polar residues" evidence="3">
    <location>
        <begin position="359"/>
        <end position="387"/>
    </location>
</feature>
<feature type="region of interest" description="Disordered" evidence="3">
    <location>
        <begin position="408"/>
        <end position="431"/>
    </location>
</feature>
<feature type="region of interest" description="Disordered" evidence="3">
    <location>
        <begin position="450"/>
        <end position="495"/>
    </location>
</feature>
<dbReference type="STRING" id="64144.ENSATEP00000035758"/>
<dbReference type="PANTHER" id="PTHR15706">
    <property type="entry name" value="SH3 MULTIPLE DOMAIN"/>
    <property type="match status" value="1"/>
</dbReference>
<dbReference type="GO" id="GO:0016176">
    <property type="term" value="F:superoxide-generating NADPH oxidase activator activity"/>
    <property type="evidence" value="ECO:0007669"/>
    <property type="project" value="TreeGrafter"/>
</dbReference>
<dbReference type="InParanoid" id="A0A3Q1JVJ2"/>
<feature type="domain" description="SH3" evidence="4">
    <location>
        <begin position="161"/>
        <end position="223"/>
    </location>
</feature>
<dbReference type="OrthoDB" id="10255964at2759"/>
<reference evidence="6" key="2">
    <citation type="submission" date="2025-08" db="UniProtKB">
        <authorList>
            <consortium name="Ensembl"/>
        </authorList>
    </citation>
    <scope>IDENTIFICATION</scope>
</reference>
<dbReference type="GO" id="GO:0005737">
    <property type="term" value="C:cytoplasm"/>
    <property type="evidence" value="ECO:0007669"/>
    <property type="project" value="TreeGrafter"/>
</dbReference>
<sequence>MEAERFPVSVRLIGVMHKEKSKMYMTSVLWSDQNDIIVYRRFKDFKKMHKQMKKAFPTTGKLNKSDRVIPKFRDKQMKQRGQRKGPTKSLLCLKLLQKYCDELLGCDPRVCQSAVLIQFFHPSDQDLQPEFAKNGILIMPTDDEIKTSPGHSNSGNVTQPFVTETYRCVAPYETKDTKNKPFKVAVNEKVDVLIKDKGGWWLVEREDKRMAWFPAPYLEKLDEDEDDDGDDVNETFDRGMKYTVIKTYKASKDDELTVNIGSVVEVLQTSDNGWWLVSHGGKAGYVPAMYLQLYNYPHVRMTAQLQERRASAQLQPQLPSPGLQQSQQLSRSQGNLLQLPSARAPSPSLHQADKKQRSHSLTTLSEQPPAQPAARTSASNAVTTPTSAKHVPLPAIKVEMDGQEGHGRILSAGSERSLGSYSSDSSDRSDLSFGDDLSLNLSHSANDERLRFSRTPPPMVSNHLSPTSCPKKITPSVSDPSLFKGPTAPKVPPRPRAQEILTRCSTVTRKNASRGNLSPTHTEILSR</sequence>
<dbReference type="FunFam" id="2.30.30.40:FF:000233">
    <property type="entry name" value="NADPH oxidase organizer 1"/>
    <property type="match status" value="1"/>
</dbReference>
<feature type="domain" description="SH3" evidence="4">
    <location>
        <begin position="237"/>
        <end position="296"/>
    </location>
</feature>
<feature type="domain" description="PX" evidence="5">
    <location>
        <begin position="1"/>
        <end position="127"/>
    </location>
</feature>
<dbReference type="Pfam" id="PF00787">
    <property type="entry name" value="PX"/>
    <property type="match status" value="1"/>
</dbReference>
<evidence type="ECO:0000259" key="5">
    <source>
        <dbReference type="PROSITE" id="PS50195"/>
    </source>
</evidence>
<dbReference type="PROSITE" id="PS50002">
    <property type="entry name" value="SH3"/>
    <property type="match status" value="2"/>
</dbReference>
<dbReference type="CDD" id="cd12024">
    <property type="entry name" value="SH3_NoxO1_2"/>
    <property type="match status" value="1"/>
</dbReference>
<keyword evidence="1 2" id="KW-0728">SH3 domain</keyword>
<dbReference type="InterPro" id="IPR036871">
    <property type="entry name" value="PX_dom_sf"/>
</dbReference>
<dbReference type="InterPro" id="IPR001683">
    <property type="entry name" value="PX_dom"/>
</dbReference>
<dbReference type="Gene3D" id="3.30.1520.10">
    <property type="entry name" value="Phox-like domain"/>
    <property type="match status" value="1"/>
</dbReference>
<dbReference type="CTD" id="572245"/>
<organism evidence="6 7">
    <name type="scientific">Anabas testudineus</name>
    <name type="common">Climbing perch</name>
    <name type="synonym">Anthias testudineus</name>
    <dbReference type="NCBI Taxonomy" id="64144"/>
    <lineage>
        <taxon>Eukaryota</taxon>
        <taxon>Metazoa</taxon>
        <taxon>Chordata</taxon>
        <taxon>Craniata</taxon>
        <taxon>Vertebrata</taxon>
        <taxon>Euteleostomi</taxon>
        <taxon>Actinopterygii</taxon>
        <taxon>Neopterygii</taxon>
        <taxon>Teleostei</taxon>
        <taxon>Neoteleostei</taxon>
        <taxon>Acanthomorphata</taxon>
        <taxon>Anabantaria</taxon>
        <taxon>Anabantiformes</taxon>
        <taxon>Anabantoidei</taxon>
        <taxon>Anabantidae</taxon>
        <taxon>Anabas</taxon>
    </lineage>
</organism>
<dbReference type="Pfam" id="PF14604">
    <property type="entry name" value="SH3_9"/>
    <property type="match status" value="1"/>
</dbReference>
<dbReference type="FunFam" id="2.30.30.40:FF:000219">
    <property type="entry name" value="NADPH oxidase organizer 1"/>
    <property type="match status" value="1"/>
</dbReference>
<accession>A0A3Q1JVJ2</accession>
<reference evidence="6" key="1">
    <citation type="submission" date="2021-04" db="EMBL/GenBank/DDBJ databases">
        <authorList>
            <consortium name="Wellcome Sanger Institute Data Sharing"/>
        </authorList>
    </citation>
    <scope>NUCLEOTIDE SEQUENCE [LARGE SCALE GENOMIC DNA]</scope>
</reference>
<name>A0A3Q1JVJ2_ANATE</name>
<feature type="compositionally biased region" description="Low complexity" evidence="3">
    <location>
        <begin position="313"/>
        <end position="339"/>
    </location>
</feature>
<dbReference type="GeneID" id="113168203"/>
<dbReference type="AlphaFoldDB" id="A0A3Q1JVJ2"/>
<evidence type="ECO:0000256" key="3">
    <source>
        <dbReference type="SAM" id="MobiDB-lite"/>
    </source>
</evidence>
<dbReference type="InterPro" id="IPR001452">
    <property type="entry name" value="SH3_domain"/>
</dbReference>
<evidence type="ECO:0000256" key="1">
    <source>
        <dbReference type="ARBA" id="ARBA00022443"/>
    </source>
</evidence>
<dbReference type="GO" id="GO:0042554">
    <property type="term" value="P:superoxide anion generation"/>
    <property type="evidence" value="ECO:0007669"/>
    <property type="project" value="TreeGrafter"/>
</dbReference>
<proteinExistence type="predicted"/>
<keyword evidence="7" id="KW-1185">Reference proteome</keyword>
<evidence type="ECO:0008006" key="8">
    <source>
        <dbReference type="Google" id="ProtNLM"/>
    </source>
</evidence>
<dbReference type="SUPFAM" id="SSF50044">
    <property type="entry name" value="SH3-domain"/>
    <property type="match status" value="2"/>
</dbReference>
<dbReference type="InterPro" id="IPR035758">
    <property type="entry name" value="NoxO1_SH3_2"/>
</dbReference>
<dbReference type="RefSeq" id="XP_026225018.1">
    <property type="nucleotide sequence ID" value="XM_026369233.2"/>
</dbReference>
<dbReference type="Ensembl" id="ENSATET00000036271.3">
    <property type="protein sequence ID" value="ENSATEP00000035758.1"/>
    <property type="gene ID" value="ENSATEG00000024577.3"/>
</dbReference>
<feature type="region of interest" description="Disordered" evidence="3">
    <location>
        <begin position="310"/>
        <end position="395"/>
    </location>
</feature>
<dbReference type="InterPro" id="IPR036028">
    <property type="entry name" value="SH3-like_dom_sf"/>
</dbReference>
<dbReference type="InterPro" id="IPR051228">
    <property type="entry name" value="NADPH_Oxidase/PX-Domain"/>
</dbReference>
<evidence type="ECO:0000313" key="7">
    <source>
        <dbReference type="Proteomes" id="UP000265040"/>
    </source>
</evidence>
<dbReference type="OMA" id="GWWLVET"/>
<dbReference type="PANTHER" id="PTHR15706:SF10">
    <property type="entry name" value="NADPH OXIDASE ORGANIZER 1"/>
    <property type="match status" value="1"/>
</dbReference>
<dbReference type="SUPFAM" id="SSF64268">
    <property type="entry name" value="PX domain"/>
    <property type="match status" value="1"/>
</dbReference>
<evidence type="ECO:0000256" key="2">
    <source>
        <dbReference type="PROSITE-ProRule" id="PRU00192"/>
    </source>
</evidence>
<dbReference type="Proteomes" id="UP000265040">
    <property type="component" value="Chromosome 8"/>
</dbReference>
<dbReference type="Gene3D" id="2.30.30.40">
    <property type="entry name" value="SH3 Domains"/>
    <property type="match status" value="2"/>
</dbReference>
<dbReference type="GO" id="GO:0035091">
    <property type="term" value="F:phosphatidylinositol binding"/>
    <property type="evidence" value="ECO:0007669"/>
    <property type="project" value="InterPro"/>
</dbReference>
<dbReference type="FunFam" id="3.30.1520.10:FF:000040">
    <property type="entry name" value="NADPH oxidase organizer 1"/>
    <property type="match status" value="1"/>
</dbReference>
<reference evidence="6" key="3">
    <citation type="submission" date="2025-09" db="UniProtKB">
        <authorList>
            <consortium name="Ensembl"/>
        </authorList>
    </citation>
    <scope>IDENTIFICATION</scope>
</reference>